<comment type="similarity">
    <text evidence="2">Belongs to the LppX/LprAFG lipoprotein family.</text>
</comment>
<feature type="region of interest" description="Disordered" evidence="4">
    <location>
        <begin position="33"/>
        <end position="61"/>
    </location>
</feature>
<gene>
    <name evidence="6" type="ORF">GCM10010347_12070</name>
</gene>
<dbReference type="SUPFAM" id="SSF89392">
    <property type="entry name" value="Prokaryotic lipoproteins and lipoprotein localization factors"/>
    <property type="match status" value="1"/>
</dbReference>
<name>A0ABQ3ERV2_9ACTN</name>
<dbReference type="EMBL" id="BMVP01000002">
    <property type="protein sequence ID" value="GHB44278.1"/>
    <property type="molecule type" value="Genomic_DNA"/>
</dbReference>
<keyword evidence="7" id="KW-1185">Reference proteome</keyword>
<evidence type="ECO:0000256" key="1">
    <source>
        <dbReference type="ARBA" id="ARBA00004196"/>
    </source>
</evidence>
<dbReference type="InterPro" id="IPR029046">
    <property type="entry name" value="LolA/LolB/LppX"/>
</dbReference>
<evidence type="ECO:0000256" key="2">
    <source>
        <dbReference type="ARBA" id="ARBA00009194"/>
    </source>
</evidence>
<accession>A0ABQ3ERV2</accession>
<feature type="chain" id="PRO_5046460598" evidence="5">
    <location>
        <begin position="31"/>
        <end position="299"/>
    </location>
</feature>
<reference evidence="7" key="1">
    <citation type="journal article" date="2019" name="Int. J. Syst. Evol. Microbiol.">
        <title>The Global Catalogue of Microorganisms (GCM) 10K type strain sequencing project: providing services to taxonomists for standard genome sequencing and annotation.</title>
        <authorList>
            <consortium name="The Broad Institute Genomics Platform"/>
            <consortium name="The Broad Institute Genome Sequencing Center for Infectious Disease"/>
            <person name="Wu L."/>
            <person name="Ma J."/>
        </authorList>
    </citation>
    <scope>NUCLEOTIDE SEQUENCE [LARGE SCALE GENOMIC DNA]</scope>
    <source>
        <strain evidence="7">JCM 4738</strain>
    </source>
</reference>
<dbReference type="Gene3D" id="2.50.20.20">
    <property type="match status" value="1"/>
</dbReference>
<comment type="subcellular location">
    <subcellularLocation>
        <location evidence="1">Cell envelope</location>
    </subcellularLocation>
</comment>
<dbReference type="InterPro" id="IPR009830">
    <property type="entry name" value="LppX/LprAFG"/>
</dbReference>
<protein>
    <submittedName>
        <fullName evidence="6">Lipoprotein</fullName>
    </submittedName>
</protein>
<keyword evidence="5" id="KW-0732">Signal</keyword>
<evidence type="ECO:0000313" key="6">
    <source>
        <dbReference type="EMBL" id="GHB44278.1"/>
    </source>
</evidence>
<sequence length="299" mass="30654">MGISVNVNAYRKRTVVAVAAAVLLAGGATACDGGKKDGAAAAPSKSASGTPGASGAQKPVQAEPAAYLEQVKKGSEEITSLRYTMSGSVAGQPVSGDVAMRIKPEVGMSMKMASPEAEGGTVDLRLIGGVMYIGSDGKFLKLDLKSASPDAAAQLDALGKAGQSGENPADRANQLQGAKDLKVVGEETVDGQKTTHLSGTVSLDQMKAAAAAASPEAKERQDKSVKQLEAQGVRSLVVDMWVDGTNHTKQVRTQGQTAKGPMDVTIKFTEYNKPVDIAAPPADQVVDLAEMMKNGGAQG</sequence>
<comment type="caution">
    <text evidence="6">The sequence shown here is derived from an EMBL/GenBank/DDBJ whole genome shotgun (WGS) entry which is preliminary data.</text>
</comment>
<evidence type="ECO:0000256" key="4">
    <source>
        <dbReference type="SAM" id="MobiDB-lite"/>
    </source>
</evidence>
<evidence type="ECO:0000313" key="7">
    <source>
        <dbReference type="Proteomes" id="UP000642673"/>
    </source>
</evidence>
<evidence type="ECO:0000256" key="5">
    <source>
        <dbReference type="SAM" id="SignalP"/>
    </source>
</evidence>
<proteinExistence type="inferred from homology"/>
<keyword evidence="3" id="KW-0472">Membrane</keyword>
<keyword evidence="3" id="KW-1003">Cell membrane</keyword>
<feature type="compositionally biased region" description="Low complexity" evidence="4">
    <location>
        <begin position="39"/>
        <end position="56"/>
    </location>
</feature>
<dbReference type="Pfam" id="PF07161">
    <property type="entry name" value="LppX_LprAFG"/>
    <property type="match status" value="1"/>
</dbReference>
<evidence type="ECO:0000256" key="3">
    <source>
        <dbReference type="ARBA" id="ARBA00022475"/>
    </source>
</evidence>
<dbReference type="Proteomes" id="UP000642673">
    <property type="component" value="Unassembled WGS sequence"/>
</dbReference>
<keyword evidence="6" id="KW-0449">Lipoprotein</keyword>
<feature type="signal peptide" evidence="5">
    <location>
        <begin position="1"/>
        <end position="30"/>
    </location>
</feature>
<organism evidence="6 7">
    <name type="scientific">Streptomyces cirratus</name>
    <dbReference type="NCBI Taxonomy" id="68187"/>
    <lineage>
        <taxon>Bacteria</taxon>
        <taxon>Bacillati</taxon>
        <taxon>Actinomycetota</taxon>
        <taxon>Actinomycetes</taxon>
        <taxon>Kitasatosporales</taxon>
        <taxon>Streptomycetaceae</taxon>
        <taxon>Streptomyces</taxon>
    </lineage>
</organism>